<evidence type="ECO:0000313" key="2">
    <source>
        <dbReference type="Proteomes" id="UP000054383"/>
    </source>
</evidence>
<name>A0A0U1LKD8_TALIS</name>
<sequence>MNRDFKFVDGTKTDKSTRRAALSHAMKDFTFVLEAVYPSVLCLSLDRIKSYWIQMMYIDKTSYHCSLALMATLNGFVFAREAESLEAIQHLGKAVGLINQKLDTTEALSNSSIAVVNFLIIREIFRGEQSSAGIHLKGLQKMVRLRGGLSRLEDDRTLVLKICKTDIDYAFHYGSSTGFYRDCMPQAAKEMALNEFIIADSSACYGPNFNKIDPFLLRILLDINGLANWFNRADKRHKAEPDMLQEVIVSVCYRLVLFHALGGPPLESVLDAAYHIGLTAFMTTLFLQFDGRRFLRYTLVSRCLKDIIERGIDEDDSDFILWLLFIGGISVLEEADQHWVLLEISHIVRLLGIENWVQMRQLLSQFPWISAIHNEPGKALWETAATSYIQNS</sequence>
<dbReference type="PANTHER" id="PTHR37540:SF9">
    <property type="entry name" value="ZN(2)-C6 FUNGAL-TYPE DOMAIN-CONTAINING PROTEIN"/>
    <property type="match status" value="1"/>
</dbReference>
<proteinExistence type="predicted"/>
<gene>
    <name evidence="1" type="ORF">PISL3812_00845</name>
</gene>
<dbReference type="EMBL" id="CVMT01000001">
    <property type="protein sequence ID" value="CRG83494.1"/>
    <property type="molecule type" value="Genomic_DNA"/>
</dbReference>
<dbReference type="InterPro" id="IPR021858">
    <property type="entry name" value="Fun_TF"/>
</dbReference>
<dbReference type="Pfam" id="PF11951">
    <property type="entry name" value="Fungal_trans_2"/>
    <property type="match status" value="1"/>
</dbReference>
<dbReference type="Proteomes" id="UP000054383">
    <property type="component" value="Unassembled WGS sequence"/>
</dbReference>
<dbReference type="OrthoDB" id="4158087at2759"/>
<accession>A0A0U1LKD8</accession>
<dbReference type="OMA" id="HRWFFDI"/>
<keyword evidence="2" id="KW-1185">Reference proteome</keyword>
<evidence type="ECO:0000313" key="1">
    <source>
        <dbReference type="EMBL" id="CRG83494.1"/>
    </source>
</evidence>
<dbReference type="PANTHER" id="PTHR37540">
    <property type="entry name" value="TRANSCRIPTION FACTOR (ACR-2), PUTATIVE-RELATED-RELATED"/>
    <property type="match status" value="1"/>
</dbReference>
<dbReference type="STRING" id="28573.A0A0U1LKD8"/>
<dbReference type="AlphaFoldDB" id="A0A0U1LKD8"/>
<protein>
    <submittedName>
        <fullName evidence="1">Uncharacterized protein</fullName>
    </submittedName>
</protein>
<reference evidence="1 2" key="1">
    <citation type="submission" date="2015-04" db="EMBL/GenBank/DDBJ databases">
        <authorList>
            <person name="Syromyatnikov M.Y."/>
            <person name="Popov V.N."/>
        </authorList>
    </citation>
    <scope>NUCLEOTIDE SEQUENCE [LARGE SCALE GENOMIC DNA]</scope>
    <source>
        <strain evidence="1">WF-38-12</strain>
    </source>
</reference>
<organism evidence="1 2">
    <name type="scientific">Talaromyces islandicus</name>
    <name type="common">Penicillium islandicum</name>
    <dbReference type="NCBI Taxonomy" id="28573"/>
    <lineage>
        <taxon>Eukaryota</taxon>
        <taxon>Fungi</taxon>
        <taxon>Dikarya</taxon>
        <taxon>Ascomycota</taxon>
        <taxon>Pezizomycotina</taxon>
        <taxon>Eurotiomycetes</taxon>
        <taxon>Eurotiomycetidae</taxon>
        <taxon>Eurotiales</taxon>
        <taxon>Trichocomaceae</taxon>
        <taxon>Talaromyces</taxon>
        <taxon>Talaromyces sect. Islandici</taxon>
    </lineage>
</organism>